<dbReference type="Pfam" id="PF08351">
    <property type="entry name" value="TmcA_N"/>
    <property type="match status" value="1"/>
</dbReference>
<feature type="domain" description="N-acetyltransferase" evidence="12">
    <location>
        <begin position="370"/>
        <end position="477"/>
    </location>
</feature>
<evidence type="ECO:0000313" key="14">
    <source>
        <dbReference type="EMBL" id="WLS80020.1"/>
    </source>
</evidence>
<evidence type="ECO:0000259" key="10">
    <source>
        <dbReference type="Pfam" id="PF05127"/>
    </source>
</evidence>
<evidence type="ECO:0000256" key="1">
    <source>
        <dbReference type="ARBA" id="ARBA00022490"/>
    </source>
</evidence>
<dbReference type="InterPro" id="IPR016181">
    <property type="entry name" value="Acyl_CoA_acyltransferase"/>
</dbReference>
<evidence type="ECO:0000256" key="5">
    <source>
        <dbReference type="ARBA" id="ARBA00022741"/>
    </source>
</evidence>
<dbReference type="GO" id="GO:0051392">
    <property type="term" value="F:tRNA cytidine N4-acetyltransferase activity"/>
    <property type="evidence" value="ECO:0007669"/>
    <property type="project" value="UniProtKB-UniRule"/>
</dbReference>
<dbReference type="GO" id="GO:0051391">
    <property type="term" value="P:tRNA acetylation"/>
    <property type="evidence" value="ECO:0007669"/>
    <property type="project" value="UniProtKB-UniRule"/>
</dbReference>
<evidence type="ECO:0000313" key="15">
    <source>
        <dbReference type="Proteomes" id="UP001228139"/>
    </source>
</evidence>
<evidence type="ECO:0000259" key="12">
    <source>
        <dbReference type="Pfam" id="PF13718"/>
    </source>
</evidence>
<organism evidence="14 15">
    <name type="scientific">Erwinia pyri</name>
    <dbReference type="NCBI Taxonomy" id="3062598"/>
    <lineage>
        <taxon>Bacteria</taxon>
        <taxon>Pseudomonadati</taxon>
        <taxon>Pseudomonadota</taxon>
        <taxon>Gammaproteobacteria</taxon>
        <taxon>Enterobacterales</taxon>
        <taxon>Erwiniaceae</taxon>
        <taxon>Erwinia</taxon>
    </lineage>
</organism>
<dbReference type="InterPro" id="IPR007807">
    <property type="entry name" value="TcmA/NAT10_helicase"/>
</dbReference>
<keyword evidence="7 9" id="KW-0694">RNA-binding</keyword>
<dbReference type="GO" id="GO:0000049">
    <property type="term" value="F:tRNA binding"/>
    <property type="evidence" value="ECO:0007669"/>
    <property type="project" value="UniProtKB-UniRule"/>
</dbReference>
<comment type="similarity">
    <text evidence="9">Belongs to the TmcA family.</text>
</comment>
<evidence type="ECO:0000256" key="8">
    <source>
        <dbReference type="ARBA" id="ARBA00023315"/>
    </source>
</evidence>
<dbReference type="HAMAP" id="MF_01886">
    <property type="entry name" value="tRNA_acetyltr_TmcA"/>
    <property type="match status" value="1"/>
</dbReference>
<dbReference type="KEGG" id="epi:Q3V30_05890"/>
<feature type="domain" description="TcmA/NAT10 helicase" evidence="10">
    <location>
        <begin position="193"/>
        <end position="338"/>
    </location>
</feature>
<dbReference type="PANTHER" id="PTHR10925">
    <property type="entry name" value="N-ACETYLTRANSFERASE 10"/>
    <property type="match status" value="1"/>
</dbReference>
<feature type="domain" description="TmcA/NAT10 N-terminal" evidence="11">
    <location>
        <begin position="8"/>
        <end position="151"/>
    </location>
</feature>
<dbReference type="CDD" id="cd04301">
    <property type="entry name" value="NAT_SF"/>
    <property type="match status" value="1"/>
</dbReference>
<dbReference type="Pfam" id="PF05127">
    <property type="entry name" value="NAT10_TcmA_helicase"/>
    <property type="match status" value="1"/>
</dbReference>
<feature type="binding site" evidence="9">
    <location>
        <position position="177"/>
    </location>
    <ligand>
        <name>ATP</name>
        <dbReference type="ChEBI" id="CHEBI:30616"/>
    </ligand>
</feature>
<dbReference type="RefSeq" id="WP_306211384.1">
    <property type="nucleotide sequence ID" value="NZ_CP132353.1"/>
</dbReference>
<dbReference type="FunFam" id="3.40.50.11040:FF:000003">
    <property type="entry name" value="tRNA(Met) cytidine acetyltransferase TmcA"/>
    <property type="match status" value="1"/>
</dbReference>
<keyword evidence="15" id="KW-1185">Reference proteome</keyword>
<dbReference type="InterPro" id="IPR000182">
    <property type="entry name" value="GNAT_dom"/>
</dbReference>
<dbReference type="FunFam" id="3.40.50.300:FF:001011">
    <property type="entry name" value="tRNA(Met) cytidine acetyltransferase TmcA"/>
    <property type="match status" value="1"/>
</dbReference>
<feature type="domain" description="tRNA(Met) cytidine acetyltransferase TmcA tRNA-binding" evidence="13">
    <location>
        <begin position="539"/>
        <end position="655"/>
    </location>
</feature>
<dbReference type="Gene3D" id="3.40.50.11040">
    <property type="match status" value="1"/>
</dbReference>
<dbReference type="Pfam" id="PF17176">
    <property type="entry name" value="tRNA_bind_3"/>
    <property type="match status" value="1"/>
</dbReference>
<dbReference type="GO" id="GO:0005737">
    <property type="term" value="C:cytoplasm"/>
    <property type="evidence" value="ECO:0007669"/>
    <property type="project" value="UniProtKB-SubCell"/>
</dbReference>
<evidence type="ECO:0000259" key="11">
    <source>
        <dbReference type="Pfam" id="PF08351"/>
    </source>
</evidence>
<dbReference type="InterPro" id="IPR033442">
    <property type="entry name" value="TmcA_tRNA_bind"/>
</dbReference>
<proteinExistence type="inferred from homology"/>
<keyword evidence="5 9" id="KW-0547">Nucleotide-binding</keyword>
<keyword evidence="2 9" id="KW-0820">tRNA-binding</keyword>
<feature type="domain" description="N-acetyltransferase" evidence="12">
    <location>
        <begin position="481"/>
        <end position="534"/>
    </location>
</feature>
<dbReference type="GO" id="GO:0005524">
    <property type="term" value="F:ATP binding"/>
    <property type="evidence" value="ECO:0007669"/>
    <property type="project" value="UniProtKB-UniRule"/>
</dbReference>
<dbReference type="SUPFAM" id="SSF52540">
    <property type="entry name" value="P-loop containing nucleoside triphosphate hydrolases"/>
    <property type="match status" value="1"/>
</dbReference>
<dbReference type="GO" id="GO:1990883">
    <property type="term" value="F:18S rRNA cytidine N-acetyltransferase activity"/>
    <property type="evidence" value="ECO:0007669"/>
    <property type="project" value="TreeGrafter"/>
</dbReference>
<keyword evidence="6 9" id="KW-0067">ATP-binding</keyword>
<comment type="function">
    <text evidence="9">Catalyzes the formation of N(4)-acetylcytidine (ac(4)C) at the wobble position of tRNA(Met), by using acetyl-CoA as an acetyl donor and ATP (or GTP).</text>
</comment>
<dbReference type="PANTHER" id="PTHR10925:SF5">
    <property type="entry name" value="RNA CYTIDINE ACETYLTRANSFERASE"/>
    <property type="match status" value="1"/>
</dbReference>
<dbReference type="GO" id="GO:0002101">
    <property type="term" value="P:tRNA wobble cytosine modification"/>
    <property type="evidence" value="ECO:0007669"/>
    <property type="project" value="UniProtKB-UniRule"/>
</dbReference>
<keyword evidence="1 9" id="KW-0963">Cytoplasm</keyword>
<dbReference type="InterPro" id="IPR024914">
    <property type="entry name" value="tRNA_acetyltr_TmcA"/>
</dbReference>
<dbReference type="EC" id="2.3.1.193" evidence="9"/>
<dbReference type="Gene3D" id="3.40.630.30">
    <property type="match status" value="1"/>
</dbReference>
<feature type="binding site" evidence="9">
    <location>
        <position position="321"/>
    </location>
    <ligand>
        <name>ATP</name>
        <dbReference type="ChEBI" id="CHEBI:30616"/>
    </ligand>
</feature>
<feature type="binding site" evidence="9">
    <location>
        <position position="500"/>
    </location>
    <ligand>
        <name>acetyl-CoA</name>
        <dbReference type="ChEBI" id="CHEBI:57288"/>
    </ligand>
</feature>
<evidence type="ECO:0000259" key="13">
    <source>
        <dbReference type="Pfam" id="PF17176"/>
    </source>
</evidence>
<dbReference type="Proteomes" id="UP001228139">
    <property type="component" value="Chromosome"/>
</dbReference>
<reference evidence="14 15" key="1">
    <citation type="submission" date="2023-07" db="EMBL/GenBank/DDBJ databases">
        <title>Pathogenic bacteria of pear tree diseases.</title>
        <authorList>
            <person name="Zhang Z."/>
            <person name="He L."/>
            <person name="Huang R."/>
        </authorList>
    </citation>
    <scope>NUCLEOTIDE SEQUENCE [LARGE SCALE GENOMIC DNA]</scope>
    <source>
        <strain evidence="14 15">DE2</strain>
    </source>
</reference>
<evidence type="ECO:0000256" key="2">
    <source>
        <dbReference type="ARBA" id="ARBA00022555"/>
    </source>
</evidence>
<protein>
    <recommendedName>
        <fullName evidence="9">tRNA(Met) cytidine acetyltransferase TmcA</fullName>
        <ecNumber evidence="9">2.3.1.193</ecNumber>
    </recommendedName>
</protein>
<sequence length="678" mass="75300">MADIQATLRYTERLKQQGLRQVLFVSGEAEWGQRQAQEWMAWLPGDWLWLGDAPLSPLHCAPAAAKTLLGREFLHAVFDARTGFHAEALAALAGTLKAGSWLLILVPDWQEWASLPDTDSLRWSEQPSAIASPHFITHLQRRVRQDKAIALLLQHQPFTLPSLPAYPAWQPDETSEQQALLETLLISEPGISVLIAPRGRGKSALAGLLAARWPGRCLITAPAKVATDVLAEFAGQAFEFIAPDRLLAAGPELQPESVEWLLVDEAAAIPAPLLHQLVKRFPRVLLTSTLQGYEGTGRGFMLKFCATLPQVTLLKLNRPLRWAEHDPLERFINDLLLFAEADPQPEAQPVRFTFPEQSDWLTEPEQLSAMYQLLTSAHYRTSPLDLRRMMDAPGMHFVSALQKETVQGALWQVDEGGLSAALAEAVWAGLRRPRGNLVAQSLAAHGGWPAAAQLRSRRISRIAIAPSCRRQGIGREMVLQSRAQAQGLDFLSVSFGYTDELWRFWQACGFRLVRIGSKPEASSGCYTAMALLPLSEAAEQLAQQATTRLQRDWPWLQRLTDVSLEIPAETDLALDEDDWRELAGFAWGYRPYEASIGALGRLVGLQTVPLPLLQGALLAELSAAQLSQAFGLSGRKALVAGWRQEVRRALAALNREECERWQAYMQTLHESHGKESER</sequence>
<keyword evidence="8 9" id="KW-0012">Acyltransferase</keyword>
<dbReference type="Gene3D" id="3.40.50.300">
    <property type="entry name" value="P-loop containing nucleotide triphosphate hydrolases"/>
    <property type="match status" value="1"/>
</dbReference>
<dbReference type="InterPro" id="IPR032672">
    <property type="entry name" value="TmcA/NAT10/Kre33"/>
</dbReference>
<name>A0AA50DLH8_9GAMM</name>
<keyword evidence="3 9" id="KW-0808">Transferase</keyword>
<dbReference type="InterPro" id="IPR013562">
    <property type="entry name" value="TmcA/NAT10_N"/>
</dbReference>
<gene>
    <name evidence="9" type="primary">tmcA</name>
    <name evidence="14" type="ORF">Q3V30_05890</name>
</gene>
<dbReference type="SUPFAM" id="SSF55729">
    <property type="entry name" value="Acyl-CoA N-acyltransferases (Nat)"/>
    <property type="match status" value="1"/>
</dbReference>
<dbReference type="Pfam" id="PF13718">
    <property type="entry name" value="GNAT_acetyltr_2"/>
    <property type="match status" value="2"/>
</dbReference>
<comment type="subcellular location">
    <subcellularLocation>
        <location evidence="9">Cytoplasm</location>
    </subcellularLocation>
</comment>
<evidence type="ECO:0000256" key="6">
    <source>
        <dbReference type="ARBA" id="ARBA00022840"/>
    </source>
</evidence>
<dbReference type="Gene3D" id="1.20.120.890">
    <property type="entry name" value="tRNA(Met) cytidine acetyltransferase, tail domain"/>
    <property type="match status" value="1"/>
</dbReference>
<dbReference type="InterPro" id="IPR038321">
    <property type="entry name" value="TmcA_C_sf"/>
</dbReference>
<evidence type="ECO:0000256" key="4">
    <source>
        <dbReference type="ARBA" id="ARBA00022694"/>
    </source>
</evidence>
<evidence type="ECO:0000256" key="7">
    <source>
        <dbReference type="ARBA" id="ARBA00022884"/>
    </source>
</evidence>
<comment type="catalytic activity">
    <reaction evidence="9">
        <text>cytidine(34) in elongator tRNA(Met) + acetyl-CoA + ATP + H2O = N(4)-acetylcytidine(34) in elongator tRNA(Met) + ADP + phosphate + CoA + H(+)</text>
        <dbReference type="Rhea" id="RHEA:43788"/>
        <dbReference type="Rhea" id="RHEA-COMP:10693"/>
        <dbReference type="Rhea" id="RHEA-COMP:10694"/>
        <dbReference type="ChEBI" id="CHEBI:15377"/>
        <dbReference type="ChEBI" id="CHEBI:15378"/>
        <dbReference type="ChEBI" id="CHEBI:30616"/>
        <dbReference type="ChEBI" id="CHEBI:43474"/>
        <dbReference type="ChEBI" id="CHEBI:57287"/>
        <dbReference type="ChEBI" id="CHEBI:57288"/>
        <dbReference type="ChEBI" id="CHEBI:74900"/>
        <dbReference type="ChEBI" id="CHEBI:82748"/>
        <dbReference type="ChEBI" id="CHEBI:456216"/>
        <dbReference type="EC" id="2.3.1.193"/>
    </reaction>
</comment>
<dbReference type="InterPro" id="IPR027417">
    <property type="entry name" value="P-loop_NTPase"/>
</dbReference>
<dbReference type="FunFam" id="3.40.630.30:FF:000054">
    <property type="entry name" value="tRNA(Met) cytidine acetyltransferase TmcA"/>
    <property type="match status" value="1"/>
</dbReference>
<evidence type="ECO:0000256" key="9">
    <source>
        <dbReference type="HAMAP-Rule" id="MF_01886"/>
    </source>
</evidence>
<keyword evidence="4 9" id="KW-0819">tRNA processing</keyword>
<dbReference type="AlphaFoldDB" id="A0AA50DLH8"/>
<evidence type="ECO:0000256" key="3">
    <source>
        <dbReference type="ARBA" id="ARBA00022679"/>
    </source>
</evidence>
<comment type="caution">
    <text evidence="9">Lacks conserved residue(s) required for the propagation of feature annotation.</text>
</comment>
<accession>A0AA50DLH8</accession>
<dbReference type="EMBL" id="CP132353">
    <property type="protein sequence ID" value="WLS80020.1"/>
    <property type="molecule type" value="Genomic_DNA"/>
</dbReference>
<dbReference type="GO" id="GO:1904812">
    <property type="term" value="P:rRNA acetylation involved in maturation of SSU-rRNA"/>
    <property type="evidence" value="ECO:0007669"/>
    <property type="project" value="TreeGrafter"/>
</dbReference>